<gene>
    <name evidence="2" type="ORF">C1SCF055_LOCUS24116</name>
</gene>
<proteinExistence type="predicted"/>
<dbReference type="OrthoDB" id="10591679at2759"/>
<dbReference type="EMBL" id="CAMXCT020002380">
    <property type="protein sequence ID" value="CAL1151145.1"/>
    <property type="molecule type" value="Genomic_DNA"/>
</dbReference>
<evidence type="ECO:0000256" key="1">
    <source>
        <dbReference type="SAM" id="Phobius"/>
    </source>
</evidence>
<keyword evidence="1" id="KW-0472">Membrane</keyword>
<comment type="caution">
    <text evidence="2">The sequence shown here is derived from an EMBL/GenBank/DDBJ whole genome shotgun (WGS) entry which is preliminary data.</text>
</comment>
<evidence type="ECO:0000313" key="4">
    <source>
        <dbReference type="EMBL" id="CAL4785082.1"/>
    </source>
</evidence>
<name>A0A9P1CU59_9DINO</name>
<evidence type="ECO:0000313" key="3">
    <source>
        <dbReference type="EMBL" id="CAL1151145.1"/>
    </source>
</evidence>
<dbReference type="AlphaFoldDB" id="A0A9P1CU59"/>
<keyword evidence="5" id="KW-1185">Reference proteome</keyword>
<accession>A0A9P1CU59</accession>
<keyword evidence="1" id="KW-1133">Transmembrane helix</keyword>
<reference evidence="3" key="2">
    <citation type="submission" date="2024-04" db="EMBL/GenBank/DDBJ databases">
        <authorList>
            <person name="Chen Y."/>
            <person name="Shah S."/>
            <person name="Dougan E. K."/>
            <person name="Thang M."/>
            <person name="Chan C."/>
        </authorList>
    </citation>
    <scope>NUCLEOTIDE SEQUENCE [LARGE SCALE GENOMIC DNA]</scope>
</reference>
<sequence length="426" mass="48397">MRTDQFLAHHGVTRNPFAEEDAQTDQVFKALCVDVRHPAWDKVYGDPADPATSLVFGEKGAGKTAMRLQVAEAIERHNDACAADADPPGRVWVVEYDDFNPLLDRFADRLPARKGRDATRVLEEWKLWDHMDGVLSIAVTDLLSSIAIGALIGYFQAWDYLSWYLTYLVAFAGWVPYWVKWAHRKLLARGIAKNVRVLRRDRTMTDLLMRLRSQDLENQPLPNKPRTDDRYELLGKLQGVLRALGYGGVMVLVDRVDEPHLLGGRVEHIRDFVWSMLDNKFLRQPGIGFKLLLPAELLEHLNREDRDFHQRARLDKQNVVPSLDWTADSLRDLAAARLAACSAEGATPTLRDMIDPAVSDSRIAEALRTLRTPRHLFKFLFRLISTHCNTHTESDPVWRVGPETFEAVLAVYAREQASIDRGLSAS</sequence>
<protein>
    <submittedName>
        <fullName evidence="4">KAP family P-loop domain protein</fullName>
    </submittedName>
</protein>
<evidence type="ECO:0000313" key="2">
    <source>
        <dbReference type="EMBL" id="CAI3997770.1"/>
    </source>
</evidence>
<evidence type="ECO:0000313" key="5">
    <source>
        <dbReference type="Proteomes" id="UP001152797"/>
    </source>
</evidence>
<reference evidence="2" key="1">
    <citation type="submission" date="2022-10" db="EMBL/GenBank/DDBJ databases">
        <authorList>
            <person name="Chen Y."/>
            <person name="Dougan E. K."/>
            <person name="Chan C."/>
            <person name="Rhodes N."/>
            <person name="Thang M."/>
        </authorList>
    </citation>
    <scope>NUCLEOTIDE SEQUENCE</scope>
</reference>
<feature type="transmembrane region" description="Helical" evidence="1">
    <location>
        <begin position="161"/>
        <end position="179"/>
    </location>
</feature>
<dbReference type="Proteomes" id="UP001152797">
    <property type="component" value="Unassembled WGS sequence"/>
</dbReference>
<dbReference type="EMBL" id="CAMXCT030002380">
    <property type="protein sequence ID" value="CAL4785082.1"/>
    <property type="molecule type" value="Genomic_DNA"/>
</dbReference>
<organism evidence="2">
    <name type="scientific">Cladocopium goreaui</name>
    <dbReference type="NCBI Taxonomy" id="2562237"/>
    <lineage>
        <taxon>Eukaryota</taxon>
        <taxon>Sar</taxon>
        <taxon>Alveolata</taxon>
        <taxon>Dinophyceae</taxon>
        <taxon>Suessiales</taxon>
        <taxon>Symbiodiniaceae</taxon>
        <taxon>Cladocopium</taxon>
    </lineage>
</organism>
<feature type="transmembrane region" description="Helical" evidence="1">
    <location>
        <begin position="134"/>
        <end position="155"/>
    </location>
</feature>
<dbReference type="EMBL" id="CAMXCT010002380">
    <property type="protein sequence ID" value="CAI3997770.1"/>
    <property type="molecule type" value="Genomic_DNA"/>
</dbReference>
<keyword evidence="1" id="KW-0812">Transmembrane</keyword>